<comment type="caution">
    <text evidence="1">The sequence shown here is derived from an EMBL/GenBank/DDBJ whole genome shotgun (WGS) entry which is preliminary data.</text>
</comment>
<gene>
    <name evidence="1" type="primary">GIP</name>
    <name evidence="1" type="ORF">CR513_39633</name>
</gene>
<dbReference type="EMBL" id="QJKJ01008403">
    <property type="protein sequence ID" value="RDX79888.1"/>
    <property type="molecule type" value="Genomic_DNA"/>
</dbReference>
<organism evidence="1 2">
    <name type="scientific">Mucuna pruriens</name>
    <name type="common">Velvet bean</name>
    <name type="synonym">Dolichos pruriens</name>
    <dbReference type="NCBI Taxonomy" id="157652"/>
    <lineage>
        <taxon>Eukaryota</taxon>
        <taxon>Viridiplantae</taxon>
        <taxon>Streptophyta</taxon>
        <taxon>Embryophyta</taxon>
        <taxon>Tracheophyta</taxon>
        <taxon>Spermatophyta</taxon>
        <taxon>Magnoliopsida</taxon>
        <taxon>eudicotyledons</taxon>
        <taxon>Gunneridae</taxon>
        <taxon>Pentapetalae</taxon>
        <taxon>rosids</taxon>
        <taxon>fabids</taxon>
        <taxon>Fabales</taxon>
        <taxon>Fabaceae</taxon>
        <taxon>Papilionoideae</taxon>
        <taxon>50 kb inversion clade</taxon>
        <taxon>NPAAA clade</taxon>
        <taxon>indigoferoid/millettioid clade</taxon>
        <taxon>Phaseoleae</taxon>
        <taxon>Mucuna</taxon>
    </lineage>
</organism>
<dbReference type="PANTHER" id="PTHR11439:SF483">
    <property type="entry name" value="PEPTIDE SYNTHASE GLIP-LIKE, PUTATIVE (AFU_ORTHOLOGUE AFUA_3G12920)-RELATED"/>
    <property type="match status" value="1"/>
</dbReference>
<keyword evidence="2" id="KW-1185">Reference proteome</keyword>
<dbReference type="PANTHER" id="PTHR11439">
    <property type="entry name" value="GAG-POL-RELATED RETROTRANSPOSON"/>
    <property type="match status" value="1"/>
</dbReference>
<dbReference type="CDD" id="cd09272">
    <property type="entry name" value="RNase_HI_RT_Ty1"/>
    <property type="match status" value="1"/>
</dbReference>
<feature type="non-terminal residue" evidence="1">
    <location>
        <position position="1"/>
    </location>
</feature>
<protein>
    <submittedName>
        <fullName evidence="1">Copia protein</fullName>
    </submittedName>
</protein>
<evidence type="ECO:0000313" key="1">
    <source>
        <dbReference type="EMBL" id="RDX79888.1"/>
    </source>
</evidence>
<dbReference type="Proteomes" id="UP000257109">
    <property type="component" value="Unassembled WGS sequence"/>
</dbReference>
<sequence>MLNICLCVCFQYDPREAHLIVIKRTFIYLKDSTNFGLFFKKSNEYKLVGYCDEDYARDKIERNRSVNFHGQAKRQGTIALSTTEAKYIAAYNCFGSRVVKPKEDISNVLGHRLEDYNIFESNIPLLCDNIVAINLSKNPRLCSKDDFDIKFISTKHQLIDNFTKSLLKDKLIHIRDLLGLKFIKK</sequence>
<dbReference type="STRING" id="157652.A0A371FNI3"/>
<dbReference type="OrthoDB" id="1408760at2759"/>
<name>A0A371FNI3_MUCPR</name>
<reference evidence="1" key="1">
    <citation type="submission" date="2018-05" db="EMBL/GenBank/DDBJ databases">
        <title>Draft genome of Mucuna pruriens seed.</title>
        <authorList>
            <person name="Nnadi N.E."/>
            <person name="Vos R."/>
            <person name="Hasami M.H."/>
            <person name="Devisetty U.K."/>
            <person name="Aguiy J.C."/>
        </authorList>
    </citation>
    <scope>NUCLEOTIDE SEQUENCE [LARGE SCALE GENOMIC DNA]</scope>
    <source>
        <strain evidence="1">JCA_2017</strain>
    </source>
</reference>
<evidence type="ECO:0000313" key="2">
    <source>
        <dbReference type="Proteomes" id="UP000257109"/>
    </source>
</evidence>
<accession>A0A371FNI3</accession>
<dbReference type="AlphaFoldDB" id="A0A371FNI3"/>
<proteinExistence type="predicted"/>